<name>A0A8H6U020_9AGAR</name>
<keyword evidence="1" id="KW-0472">Membrane</keyword>
<feature type="transmembrane region" description="Helical" evidence="1">
    <location>
        <begin position="20"/>
        <end position="41"/>
    </location>
</feature>
<dbReference type="Proteomes" id="UP000623467">
    <property type="component" value="Unassembled WGS sequence"/>
</dbReference>
<keyword evidence="3" id="KW-1185">Reference proteome</keyword>
<evidence type="ECO:0000313" key="3">
    <source>
        <dbReference type="Proteomes" id="UP000623467"/>
    </source>
</evidence>
<keyword evidence="1" id="KW-1133">Transmembrane helix</keyword>
<reference evidence="2" key="1">
    <citation type="submission" date="2020-05" db="EMBL/GenBank/DDBJ databases">
        <title>Mycena genomes resolve the evolution of fungal bioluminescence.</title>
        <authorList>
            <person name="Tsai I.J."/>
        </authorList>
    </citation>
    <scope>NUCLEOTIDE SEQUENCE</scope>
    <source>
        <strain evidence="2">160909Yilan</strain>
    </source>
</reference>
<evidence type="ECO:0000313" key="2">
    <source>
        <dbReference type="EMBL" id="KAF7328648.1"/>
    </source>
</evidence>
<gene>
    <name evidence="2" type="ORF">MSAN_02473400</name>
</gene>
<keyword evidence="1" id="KW-0812">Transmembrane</keyword>
<evidence type="ECO:0000256" key="1">
    <source>
        <dbReference type="SAM" id="Phobius"/>
    </source>
</evidence>
<dbReference type="OrthoDB" id="3067855at2759"/>
<organism evidence="2 3">
    <name type="scientific">Mycena sanguinolenta</name>
    <dbReference type="NCBI Taxonomy" id="230812"/>
    <lineage>
        <taxon>Eukaryota</taxon>
        <taxon>Fungi</taxon>
        <taxon>Dikarya</taxon>
        <taxon>Basidiomycota</taxon>
        <taxon>Agaricomycotina</taxon>
        <taxon>Agaricomycetes</taxon>
        <taxon>Agaricomycetidae</taxon>
        <taxon>Agaricales</taxon>
        <taxon>Marasmiineae</taxon>
        <taxon>Mycenaceae</taxon>
        <taxon>Mycena</taxon>
    </lineage>
</organism>
<sequence>MSTIPETSLSILSQSNPPSTTWTFTGILLAISAATAAVYYASPTHLTRVLVSALADTEKAYFAAAENGVLCVSTADVAERLSILQLKVSALREASLRSSISLLFTLCDTFNVRRSFAVLRCLGEVRELGTHIEISNETQLREINSHPLSDRTTISLRRRGSRV</sequence>
<dbReference type="AlphaFoldDB" id="A0A8H6U020"/>
<proteinExistence type="predicted"/>
<dbReference type="EMBL" id="JACAZH010000072">
    <property type="protein sequence ID" value="KAF7328648.1"/>
    <property type="molecule type" value="Genomic_DNA"/>
</dbReference>
<protein>
    <submittedName>
        <fullName evidence="2">Uncharacterized protein</fullName>
    </submittedName>
</protein>
<accession>A0A8H6U020</accession>
<comment type="caution">
    <text evidence="2">The sequence shown here is derived from an EMBL/GenBank/DDBJ whole genome shotgun (WGS) entry which is preliminary data.</text>
</comment>